<gene>
    <name evidence="1" type="ORF">DFQ02_107170</name>
</gene>
<proteinExistence type="predicted"/>
<evidence type="ECO:0000313" key="2">
    <source>
        <dbReference type="Proteomes" id="UP000256629"/>
    </source>
</evidence>
<dbReference type="Proteomes" id="UP000256629">
    <property type="component" value="Unassembled WGS sequence"/>
</dbReference>
<dbReference type="EMBL" id="QRDX01000007">
    <property type="protein sequence ID" value="RED46022.1"/>
    <property type="molecule type" value="Genomic_DNA"/>
</dbReference>
<sequence length="48" mass="5436">MELPKNLLLLPVLLLLIFNACSSGEDTTQTQNNDTHCNTIIYFIPLFL</sequence>
<name>A0A3D9H946_9FLAO</name>
<organism evidence="1 2">
    <name type="scientific">Seonamhaeicola aphaedonensis</name>
    <dbReference type="NCBI Taxonomy" id="1461338"/>
    <lineage>
        <taxon>Bacteria</taxon>
        <taxon>Pseudomonadati</taxon>
        <taxon>Bacteroidota</taxon>
        <taxon>Flavobacteriia</taxon>
        <taxon>Flavobacteriales</taxon>
        <taxon>Flavobacteriaceae</taxon>
    </lineage>
</organism>
<keyword evidence="2" id="KW-1185">Reference proteome</keyword>
<dbReference type="AlphaFoldDB" id="A0A3D9H946"/>
<comment type="caution">
    <text evidence="1">The sequence shown here is derived from an EMBL/GenBank/DDBJ whole genome shotgun (WGS) entry which is preliminary data.</text>
</comment>
<reference evidence="1 2" key="1">
    <citation type="submission" date="2018-07" db="EMBL/GenBank/DDBJ databases">
        <title>Genomic Encyclopedia of Type Strains, Phase III (KMG-III): the genomes of soil and plant-associated and newly described type strains.</title>
        <authorList>
            <person name="Whitman W."/>
        </authorList>
    </citation>
    <scope>NUCLEOTIDE SEQUENCE [LARGE SCALE GENOMIC DNA]</scope>
    <source>
        <strain evidence="1 2">CECT 8487</strain>
    </source>
</reference>
<protein>
    <submittedName>
        <fullName evidence="1">Uncharacterized protein</fullName>
    </submittedName>
</protein>
<accession>A0A3D9H946</accession>
<evidence type="ECO:0000313" key="1">
    <source>
        <dbReference type="EMBL" id="RED46022.1"/>
    </source>
</evidence>